<protein>
    <submittedName>
        <fullName evidence="1">Uncharacterized protein</fullName>
    </submittedName>
</protein>
<dbReference type="PATRIC" id="fig|66876.3.peg.2654"/>
<dbReference type="EMBL" id="LGKG01000101">
    <property type="protein sequence ID" value="KPC64273.1"/>
    <property type="molecule type" value="Genomic_DNA"/>
</dbReference>
<reference evidence="2" key="1">
    <citation type="submission" date="2015-07" db="EMBL/GenBank/DDBJ databases">
        <authorList>
            <person name="Ju K.-S."/>
            <person name="Doroghazi J.R."/>
            <person name="Metcalf W.W."/>
        </authorList>
    </citation>
    <scope>NUCLEOTIDE SEQUENCE [LARGE SCALE GENOMIC DNA]</scope>
    <source>
        <strain evidence="2">NRRL ISP-5002</strain>
    </source>
</reference>
<proteinExistence type="predicted"/>
<evidence type="ECO:0000313" key="2">
    <source>
        <dbReference type="Proteomes" id="UP000037982"/>
    </source>
</evidence>
<gene>
    <name evidence="1" type="ORF">ADL29_12140</name>
</gene>
<organism evidence="1 2">
    <name type="scientific">Streptomyces chattanoogensis</name>
    <dbReference type="NCBI Taxonomy" id="66876"/>
    <lineage>
        <taxon>Bacteria</taxon>
        <taxon>Bacillati</taxon>
        <taxon>Actinomycetota</taxon>
        <taxon>Actinomycetes</taxon>
        <taxon>Kitasatosporales</taxon>
        <taxon>Streptomycetaceae</taxon>
        <taxon>Streptomyces</taxon>
    </lineage>
</organism>
<accession>A0A0N0XYQ5</accession>
<name>A0A0N0XYQ5_9ACTN</name>
<keyword evidence="2" id="KW-1185">Reference proteome</keyword>
<dbReference type="AlphaFoldDB" id="A0A0N0XYQ5"/>
<dbReference type="Proteomes" id="UP000037982">
    <property type="component" value="Unassembled WGS sequence"/>
</dbReference>
<comment type="caution">
    <text evidence="1">The sequence shown here is derived from an EMBL/GenBank/DDBJ whole genome shotgun (WGS) entry which is preliminary data.</text>
</comment>
<sequence>MLQRGDPGHVLVQDVMLPLLGRQGPQVFDGGVEVAGRPEHGGIEDWLCHLRGESFRGDLEGRFEVTSGVV</sequence>
<evidence type="ECO:0000313" key="1">
    <source>
        <dbReference type="EMBL" id="KPC64273.1"/>
    </source>
</evidence>